<dbReference type="AlphaFoldDB" id="A0A8S0WBV2"/>
<accession>A0A8S0WBV2</accession>
<dbReference type="EMBL" id="CACVBS010000086">
    <property type="protein sequence ID" value="CAA7270178.1"/>
    <property type="molecule type" value="Genomic_DNA"/>
</dbReference>
<gene>
    <name evidence="1" type="ORF">AAE3_LOCUS12425</name>
</gene>
<dbReference type="InterPro" id="IPR000396">
    <property type="entry name" value="Pdiesterase2"/>
</dbReference>
<dbReference type="PANTHER" id="PTHR28283">
    <property type="entry name" value="3',5'-CYCLIC-NUCLEOTIDE PHOSPHODIESTERASE 1"/>
    <property type="match status" value="1"/>
</dbReference>
<dbReference type="Pfam" id="PF02112">
    <property type="entry name" value="PDEase_II"/>
    <property type="match status" value="1"/>
</dbReference>
<dbReference type="PANTHER" id="PTHR28283:SF1">
    <property type="entry name" value="3',5'-CYCLIC-NUCLEOTIDE PHOSPHODIESTERASE 1"/>
    <property type="match status" value="1"/>
</dbReference>
<comment type="caution">
    <text evidence="1">The sequence shown here is derived from an EMBL/GenBank/DDBJ whole genome shotgun (WGS) entry which is preliminary data.</text>
</comment>
<proteinExistence type="predicted"/>
<dbReference type="PRINTS" id="PR00388">
    <property type="entry name" value="PDIESTERASE2"/>
</dbReference>
<dbReference type="GO" id="GO:0006198">
    <property type="term" value="P:cAMP catabolic process"/>
    <property type="evidence" value="ECO:0007669"/>
    <property type="project" value="InterPro"/>
</dbReference>
<dbReference type="GO" id="GO:1902660">
    <property type="term" value="P:negative regulation of glucose mediated signaling pathway"/>
    <property type="evidence" value="ECO:0007669"/>
    <property type="project" value="TreeGrafter"/>
</dbReference>
<dbReference type="Proteomes" id="UP000467700">
    <property type="component" value="Unassembled WGS sequence"/>
</dbReference>
<dbReference type="CDD" id="cd07735">
    <property type="entry name" value="class_II_PDE_MBL-fold"/>
    <property type="match status" value="1"/>
</dbReference>
<dbReference type="GO" id="GO:0047555">
    <property type="term" value="F:3',5'-cyclic-GMP phosphodiesterase activity"/>
    <property type="evidence" value="ECO:0007669"/>
    <property type="project" value="TreeGrafter"/>
</dbReference>
<name>A0A8S0WBV2_CYCAE</name>
<sequence length="250" mass="28295">MPTWIISIASSSQQDLELVFSDRIWPNLASWKEDDDDIKLLYSPLIPDGRYKVVFPDVSVQTIPINHGRNTLGHYSSTAFFIRHEPSLREFLFFGDVEPDAIVDHPRTINVWRIAAPKIPETLSSIFIECSWPSGRKDDLLFGHLTPEHLGNELATLASEVVKHRLAVQQNESRRRPLRKKLKRGSLTTEELKDALLGVCVYIIHCKDDMNGDLSKPIREVIVDQVKKVVDEKGLGAVVLAAEQGMHIEI</sequence>
<keyword evidence="2" id="KW-1185">Reference proteome</keyword>
<organism evidence="1 2">
    <name type="scientific">Cyclocybe aegerita</name>
    <name type="common">Black poplar mushroom</name>
    <name type="synonym">Agrocybe aegerita</name>
    <dbReference type="NCBI Taxonomy" id="1973307"/>
    <lineage>
        <taxon>Eukaryota</taxon>
        <taxon>Fungi</taxon>
        <taxon>Dikarya</taxon>
        <taxon>Basidiomycota</taxon>
        <taxon>Agaricomycotina</taxon>
        <taxon>Agaricomycetes</taxon>
        <taxon>Agaricomycetidae</taxon>
        <taxon>Agaricales</taxon>
        <taxon>Agaricineae</taxon>
        <taxon>Bolbitiaceae</taxon>
        <taxon>Cyclocybe</taxon>
    </lineage>
</organism>
<protein>
    <submittedName>
        <fullName evidence="1">Uncharacterized protein</fullName>
    </submittedName>
</protein>
<evidence type="ECO:0000313" key="1">
    <source>
        <dbReference type="EMBL" id="CAA7270178.1"/>
    </source>
</evidence>
<evidence type="ECO:0000313" key="2">
    <source>
        <dbReference type="Proteomes" id="UP000467700"/>
    </source>
</evidence>
<dbReference type="OrthoDB" id="258495at2759"/>
<dbReference type="GO" id="GO:0004115">
    <property type="term" value="F:3',5'-cyclic-AMP phosphodiesterase activity"/>
    <property type="evidence" value="ECO:0007669"/>
    <property type="project" value="InterPro"/>
</dbReference>
<reference evidence="1 2" key="1">
    <citation type="submission" date="2020-01" db="EMBL/GenBank/DDBJ databases">
        <authorList>
            <person name="Gupta K D."/>
        </authorList>
    </citation>
    <scope>NUCLEOTIDE SEQUENCE [LARGE SCALE GENOMIC DNA]</scope>
</reference>